<dbReference type="EMBL" id="DVGZ01000029">
    <property type="protein sequence ID" value="HIR46627.1"/>
    <property type="molecule type" value="Genomic_DNA"/>
</dbReference>
<proteinExistence type="predicted"/>
<reference evidence="1" key="2">
    <citation type="journal article" date="2021" name="PeerJ">
        <title>Extensive microbial diversity within the chicken gut microbiome revealed by metagenomics and culture.</title>
        <authorList>
            <person name="Gilroy R."/>
            <person name="Ravi A."/>
            <person name="Getino M."/>
            <person name="Pursley I."/>
            <person name="Horton D.L."/>
            <person name="Alikhan N.F."/>
            <person name="Baker D."/>
            <person name="Gharbi K."/>
            <person name="Hall N."/>
            <person name="Watson M."/>
            <person name="Adriaenssens E.M."/>
            <person name="Foster-Nyarko E."/>
            <person name="Jarju S."/>
            <person name="Secka A."/>
            <person name="Antonio M."/>
            <person name="Oren A."/>
            <person name="Chaudhuri R.R."/>
            <person name="La Ragione R."/>
            <person name="Hildebrand F."/>
            <person name="Pallen M.J."/>
        </authorList>
    </citation>
    <scope>NUCLEOTIDE SEQUENCE</scope>
    <source>
        <strain evidence="1">ChiSxjej1B13-7958</strain>
    </source>
</reference>
<reference evidence="1" key="1">
    <citation type="submission" date="2020-10" db="EMBL/GenBank/DDBJ databases">
        <authorList>
            <person name="Gilroy R."/>
        </authorList>
    </citation>
    <scope>NUCLEOTIDE SEQUENCE</scope>
    <source>
        <strain evidence="1">ChiSxjej1B13-7958</strain>
    </source>
</reference>
<dbReference type="Proteomes" id="UP000824242">
    <property type="component" value="Unassembled WGS sequence"/>
</dbReference>
<protein>
    <submittedName>
        <fullName evidence="1">Uncharacterized protein</fullName>
    </submittedName>
</protein>
<evidence type="ECO:0000313" key="1">
    <source>
        <dbReference type="EMBL" id="HIR46627.1"/>
    </source>
</evidence>
<name>A0A9D1AM34_9FIRM</name>
<organism evidence="1 2">
    <name type="scientific">Candidatus Caccousia avicola</name>
    <dbReference type="NCBI Taxonomy" id="2840721"/>
    <lineage>
        <taxon>Bacteria</taxon>
        <taxon>Bacillati</taxon>
        <taxon>Bacillota</taxon>
        <taxon>Clostridia</taxon>
        <taxon>Eubacteriales</taxon>
        <taxon>Oscillospiraceae</taxon>
        <taxon>Oscillospiraceae incertae sedis</taxon>
        <taxon>Candidatus Caccousia</taxon>
    </lineage>
</organism>
<comment type="caution">
    <text evidence="1">The sequence shown here is derived from an EMBL/GenBank/DDBJ whole genome shotgun (WGS) entry which is preliminary data.</text>
</comment>
<accession>A0A9D1AM34</accession>
<sequence>MTGGKKDEFLFAVSILVAALLLWPVWRRSAELGAVDPVSAFVAAGSGDAHCGVSHFVLASVLFGAVSYAVPQYLKAVGGKSEISEILEQIQGLFHFQGRAMA</sequence>
<dbReference type="AlphaFoldDB" id="A0A9D1AM34"/>
<gene>
    <name evidence="1" type="ORF">IAB89_03050</name>
</gene>
<evidence type="ECO:0000313" key="2">
    <source>
        <dbReference type="Proteomes" id="UP000824242"/>
    </source>
</evidence>